<gene>
    <name evidence="2" type="ORF">SAMN06265222_1386</name>
</gene>
<dbReference type="EMBL" id="FXUG01000038">
    <property type="protein sequence ID" value="SMP79827.1"/>
    <property type="molecule type" value="Genomic_DNA"/>
</dbReference>
<dbReference type="Proteomes" id="UP001158067">
    <property type="component" value="Unassembled WGS sequence"/>
</dbReference>
<organism evidence="2 3">
    <name type="scientific">Neorhodopirellula lusitana</name>
    <dbReference type="NCBI Taxonomy" id="445327"/>
    <lineage>
        <taxon>Bacteria</taxon>
        <taxon>Pseudomonadati</taxon>
        <taxon>Planctomycetota</taxon>
        <taxon>Planctomycetia</taxon>
        <taxon>Pirellulales</taxon>
        <taxon>Pirellulaceae</taxon>
        <taxon>Neorhodopirellula</taxon>
    </lineage>
</organism>
<evidence type="ECO:0000313" key="3">
    <source>
        <dbReference type="Proteomes" id="UP001158067"/>
    </source>
</evidence>
<evidence type="ECO:0000256" key="1">
    <source>
        <dbReference type="SAM" id="SignalP"/>
    </source>
</evidence>
<reference evidence="2 3" key="1">
    <citation type="submission" date="2017-05" db="EMBL/GenBank/DDBJ databases">
        <authorList>
            <person name="Varghese N."/>
            <person name="Submissions S."/>
        </authorList>
    </citation>
    <scope>NUCLEOTIDE SEQUENCE [LARGE SCALE GENOMIC DNA]</scope>
    <source>
        <strain evidence="2 3">DSM 25457</strain>
    </source>
</reference>
<keyword evidence="3" id="KW-1185">Reference proteome</keyword>
<accession>A0ABY1QV39</accession>
<name>A0ABY1QV39_9BACT</name>
<feature type="chain" id="PRO_5045503055" evidence="1">
    <location>
        <begin position="23"/>
        <end position="165"/>
    </location>
</feature>
<protein>
    <submittedName>
        <fullName evidence="2">Uncharacterized protein</fullName>
    </submittedName>
</protein>
<keyword evidence="1" id="KW-0732">Signal</keyword>
<proteinExistence type="predicted"/>
<dbReference type="RefSeq" id="WP_283435657.1">
    <property type="nucleotide sequence ID" value="NZ_FXUG01000038.1"/>
</dbReference>
<comment type="caution">
    <text evidence="2">The sequence shown here is derived from an EMBL/GenBank/DDBJ whole genome shotgun (WGS) entry which is preliminary data.</text>
</comment>
<sequence>MNIRTFAMLSTLSILTTNAAMADNPVAFRIGEAQFFNGDNVTIESVTSSGDGFEAGATITVTGTYTLNSTDEARLCFYATRNPKPNDPAEISTELDSQRLKVKRGTNAFKLSKVAAGDGGPHITFYGPESAFGGVYFGDESNVWMKKGWSYDAPKSVPARPVIGG</sequence>
<evidence type="ECO:0000313" key="2">
    <source>
        <dbReference type="EMBL" id="SMP79827.1"/>
    </source>
</evidence>
<feature type="signal peptide" evidence="1">
    <location>
        <begin position="1"/>
        <end position="22"/>
    </location>
</feature>